<gene>
    <name evidence="4" type="ORF">CCS01_08215</name>
</gene>
<organism evidence="4 5">
    <name type="scientific">Rhodopila globiformis</name>
    <name type="common">Rhodopseudomonas globiformis</name>
    <dbReference type="NCBI Taxonomy" id="1071"/>
    <lineage>
        <taxon>Bacteria</taxon>
        <taxon>Pseudomonadati</taxon>
        <taxon>Pseudomonadota</taxon>
        <taxon>Alphaproteobacteria</taxon>
        <taxon>Acetobacterales</taxon>
        <taxon>Acetobacteraceae</taxon>
        <taxon>Rhodopila</taxon>
    </lineage>
</organism>
<dbReference type="GO" id="GO:0042597">
    <property type="term" value="C:periplasmic space"/>
    <property type="evidence" value="ECO:0007669"/>
    <property type="project" value="UniProtKB-SubCell"/>
</dbReference>
<evidence type="ECO:0000313" key="5">
    <source>
        <dbReference type="Proteomes" id="UP000239724"/>
    </source>
</evidence>
<dbReference type="RefSeq" id="WP_104518363.1">
    <property type="nucleotide sequence ID" value="NZ_NHRY01000075.1"/>
</dbReference>
<evidence type="ECO:0000256" key="2">
    <source>
        <dbReference type="ARBA" id="ARBA00008520"/>
    </source>
</evidence>
<dbReference type="PANTHER" id="PTHR43649">
    <property type="entry name" value="ARABINOSE-BINDING PROTEIN-RELATED"/>
    <property type="match status" value="1"/>
</dbReference>
<sequence>MSRPRRLTRRRAMQVATAGAALPLVHIRSAGAAGRLSIGLWDHWVPGGTEKMRQQIQAWADKNKVDVTADFITSQGNKLLLTAAAEAQARAGHDVLPFFQWDAFNYAADLEPVDDVIQNLVAEYGRYDPMVEYLVKPKDHWVAVPGTDPTANLTCCARISLLKKYAGIDIQAMYPAEPRASPEAAKWTYDAFLHAAEACAKAGYPFGMGLGSTGDSINTIAAIFRAFGAELVNAKGEVTVDSDNVRRVLEYGQKFVKFLPTDTISYDDASNNRALISGHSAMIWNPPSAWAVAKRDAPEIAADCWTFPCPAGPAGRFIPYVYMFYGLWRFGQNKTAAKELLTYLMQRKQIEEREIVTEGFNLPPQISMSDFKVWAEVQPPKGTMFNYPIRPWHDSQPSVASFPSPPEFAIPMTSRATIPGMWARLYSGQSPEQVIAWAKDEIAGFMR</sequence>
<dbReference type="InterPro" id="IPR006059">
    <property type="entry name" value="SBP"/>
</dbReference>
<evidence type="ECO:0000256" key="3">
    <source>
        <dbReference type="SAM" id="SignalP"/>
    </source>
</evidence>
<dbReference type="InterPro" id="IPR050490">
    <property type="entry name" value="Bact_solute-bd_prot1"/>
</dbReference>
<evidence type="ECO:0000313" key="4">
    <source>
        <dbReference type="EMBL" id="PPQ35318.1"/>
    </source>
</evidence>
<comment type="caution">
    <text evidence="4">The sequence shown here is derived from an EMBL/GenBank/DDBJ whole genome shotgun (WGS) entry which is preliminary data.</text>
</comment>
<dbReference type="EMBL" id="NHRY01000075">
    <property type="protein sequence ID" value="PPQ35318.1"/>
    <property type="molecule type" value="Genomic_DNA"/>
</dbReference>
<protein>
    <submittedName>
        <fullName evidence="4">ABC transporter substrate-binding protein</fullName>
    </submittedName>
</protein>
<dbReference type="Gene3D" id="3.40.190.10">
    <property type="entry name" value="Periplasmic binding protein-like II"/>
    <property type="match status" value="1"/>
</dbReference>
<dbReference type="SUPFAM" id="SSF53850">
    <property type="entry name" value="Periplasmic binding protein-like II"/>
    <property type="match status" value="1"/>
</dbReference>
<reference evidence="4 5" key="1">
    <citation type="journal article" date="2018" name="Arch. Microbiol.">
        <title>New insights into the metabolic potential of the phototrophic purple bacterium Rhodopila globiformis DSM 161(T) from its draft genome sequence and evidence for a vanadium-dependent nitrogenase.</title>
        <authorList>
            <person name="Imhoff J.F."/>
            <person name="Rahn T."/>
            <person name="Kunzel S."/>
            <person name="Neulinger S.C."/>
        </authorList>
    </citation>
    <scope>NUCLEOTIDE SEQUENCE [LARGE SCALE GENOMIC DNA]</scope>
    <source>
        <strain evidence="4 5">DSM 161</strain>
    </source>
</reference>
<proteinExistence type="inferred from homology"/>
<dbReference type="Pfam" id="PF01547">
    <property type="entry name" value="SBP_bac_1"/>
    <property type="match status" value="1"/>
</dbReference>
<dbReference type="Proteomes" id="UP000239724">
    <property type="component" value="Unassembled WGS sequence"/>
</dbReference>
<keyword evidence="3" id="KW-0732">Signal</keyword>
<feature type="chain" id="PRO_5015642146" evidence="3">
    <location>
        <begin position="33"/>
        <end position="447"/>
    </location>
</feature>
<feature type="signal peptide" evidence="3">
    <location>
        <begin position="1"/>
        <end position="32"/>
    </location>
</feature>
<accession>A0A2S6NK57</accession>
<dbReference type="AlphaFoldDB" id="A0A2S6NK57"/>
<dbReference type="OrthoDB" id="8133706at2"/>
<keyword evidence="5" id="KW-1185">Reference proteome</keyword>
<comment type="similarity">
    <text evidence="2">Belongs to the bacterial solute-binding protein 1 family.</text>
</comment>
<dbReference type="PROSITE" id="PS51318">
    <property type="entry name" value="TAT"/>
    <property type="match status" value="1"/>
</dbReference>
<dbReference type="InterPro" id="IPR006311">
    <property type="entry name" value="TAT_signal"/>
</dbReference>
<dbReference type="PANTHER" id="PTHR43649:SF30">
    <property type="entry name" value="ABC TRANSPORTER SUBSTRATE-BINDING PROTEIN"/>
    <property type="match status" value="1"/>
</dbReference>
<comment type="subcellular location">
    <subcellularLocation>
        <location evidence="1">Periplasm</location>
    </subcellularLocation>
</comment>
<name>A0A2S6NK57_RHOGL</name>
<evidence type="ECO:0000256" key="1">
    <source>
        <dbReference type="ARBA" id="ARBA00004418"/>
    </source>
</evidence>